<proteinExistence type="predicted"/>
<protein>
    <submittedName>
        <fullName evidence="1">Uncharacterized protein</fullName>
    </submittedName>
</protein>
<keyword evidence="2" id="KW-1185">Reference proteome</keyword>
<dbReference type="Proteomes" id="UP000190888">
    <property type="component" value="Unassembled WGS sequence"/>
</dbReference>
<evidence type="ECO:0000313" key="2">
    <source>
        <dbReference type="Proteomes" id="UP000190888"/>
    </source>
</evidence>
<dbReference type="AlphaFoldDB" id="A0A1T4M0J9"/>
<dbReference type="EMBL" id="FUWH01000003">
    <property type="protein sequence ID" value="SJZ60417.1"/>
    <property type="molecule type" value="Genomic_DNA"/>
</dbReference>
<name>A0A1T4M0J9_9BACT</name>
<accession>A0A1T4M0J9</accession>
<evidence type="ECO:0000313" key="1">
    <source>
        <dbReference type="EMBL" id="SJZ60417.1"/>
    </source>
</evidence>
<organism evidence="1 2">
    <name type="scientific">Sediminibacterium ginsengisoli</name>
    <dbReference type="NCBI Taxonomy" id="413434"/>
    <lineage>
        <taxon>Bacteria</taxon>
        <taxon>Pseudomonadati</taxon>
        <taxon>Bacteroidota</taxon>
        <taxon>Chitinophagia</taxon>
        <taxon>Chitinophagales</taxon>
        <taxon>Chitinophagaceae</taxon>
        <taxon>Sediminibacterium</taxon>
    </lineage>
</organism>
<gene>
    <name evidence="1" type="ORF">SAMN04488132_10389</name>
</gene>
<dbReference type="STRING" id="413434.SAMN04488132_10389"/>
<sequence>MFQLKKFDFGEIQNAIQMCYPADAEKETTDSDHCPASQTLSTLIAEQFYDNGIFFTRWNNFTDQVAEITGLPLQGTTYGQAPSFSAFITLEKQVSGNFTRTKELHFFISIAGKFYTVIGKDNSALVVDQQHFRSTTCMIISPVHEYATAFQQLTDAIEKEYSDYRFVPFEVYRQPLRGLTTGYADEAPQTVFEAIFDRSVLIPKYAPGLGDAYYKSENWRSADYVDDGSYWIGVTPFSDHQETGS</sequence>
<reference evidence="1 2" key="1">
    <citation type="submission" date="2017-02" db="EMBL/GenBank/DDBJ databases">
        <authorList>
            <person name="Peterson S.W."/>
        </authorList>
    </citation>
    <scope>NUCLEOTIDE SEQUENCE [LARGE SCALE GENOMIC DNA]</scope>
    <source>
        <strain evidence="1 2">DSM 22335</strain>
    </source>
</reference>